<dbReference type="OrthoDB" id="14196at2"/>
<dbReference type="KEGG" id="gpi:GPICK_11850"/>
<organism evidence="5 6">
    <name type="scientific">Geobacter pickeringii</name>
    <dbReference type="NCBI Taxonomy" id="345632"/>
    <lineage>
        <taxon>Bacteria</taxon>
        <taxon>Pseudomonadati</taxon>
        <taxon>Thermodesulfobacteriota</taxon>
        <taxon>Desulfuromonadia</taxon>
        <taxon>Geobacterales</taxon>
        <taxon>Geobacteraceae</taxon>
        <taxon>Geobacter</taxon>
    </lineage>
</organism>
<dbReference type="SUPFAM" id="SSF54534">
    <property type="entry name" value="FKBP-like"/>
    <property type="match status" value="1"/>
</dbReference>
<evidence type="ECO:0000256" key="3">
    <source>
        <dbReference type="SAM" id="SignalP"/>
    </source>
</evidence>
<dbReference type="Pfam" id="PF13624">
    <property type="entry name" value="SurA_N_3"/>
    <property type="match status" value="1"/>
</dbReference>
<dbReference type="PROSITE" id="PS50198">
    <property type="entry name" value="PPIC_PPIASE_2"/>
    <property type="match status" value="1"/>
</dbReference>
<keyword evidence="3" id="KW-0732">Signal</keyword>
<feature type="signal peptide" evidence="3">
    <location>
        <begin position="1"/>
        <end position="28"/>
    </location>
</feature>
<dbReference type="Pfam" id="PF13616">
    <property type="entry name" value="Rotamase_3"/>
    <property type="match status" value="1"/>
</dbReference>
<sequence>MHFRIRLCTHLVSAASLVALTLPGIAPAQEKAPAPKTEKTAKAPAPTTVVATVNGVDITRADLERAKKVLLSQNRMEMQPMNAEMTKRVEEAALQQLIAKELLYQAGRKLEIKDMDKQVQDRVAQSKARFPSPAEYEKTLKEMNMNDKDVETFAREDLVIGNLVEKEIASKITVSDEEAKKFYDENLDKFKQPETVRASHILVGADAKATAEEKKKAKEKAEAILKKLKEGADFAETAKKESSCPSSAQGGDLGVFGKGQMVPEFEKSAFSLKPGETSGVVETQFGYHIIKLAEKHDAETTKFDDVKERLAQYLKNQKVQKGIGDYVEELKKKGKVEILAK</sequence>
<dbReference type="InterPro" id="IPR050245">
    <property type="entry name" value="PrsA_foldase"/>
</dbReference>
<dbReference type="PANTHER" id="PTHR47245:SF2">
    <property type="entry name" value="PEPTIDYL-PROLYL CIS-TRANS ISOMERASE HP_0175-RELATED"/>
    <property type="match status" value="1"/>
</dbReference>
<feature type="coiled-coil region" evidence="2">
    <location>
        <begin position="207"/>
        <end position="238"/>
    </location>
</feature>
<reference evidence="5 6" key="1">
    <citation type="journal article" date="2015" name="Genome Announc.">
        <title>Complete Genome of Geobacter pickeringii G13T, a Metal-Reducing Isolate from Sedimentary Kaolin Deposits.</title>
        <authorList>
            <person name="Badalamenti J.P."/>
            <person name="Bond D.R."/>
        </authorList>
    </citation>
    <scope>NUCLEOTIDE SEQUENCE [LARGE SCALE GENOMIC DNA]</scope>
    <source>
        <strain evidence="5 6">G13</strain>
    </source>
</reference>
<protein>
    <submittedName>
        <fullName evidence="5">Peptidylprolyl isomerase</fullName>
    </submittedName>
</protein>
<keyword evidence="6" id="KW-1185">Reference proteome</keyword>
<dbReference type="PANTHER" id="PTHR47245">
    <property type="entry name" value="PEPTIDYLPROLYL ISOMERASE"/>
    <property type="match status" value="1"/>
</dbReference>
<evidence type="ECO:0000256" key="1">
    <source>
        <dbReference type="PROSITE-ProRule" id="PRU00278"/>
    </source>
</evidence>
<dbReference type="InterPro" id="IPR027304">
    <property type="entry name" value="Trigger_fact/SurA_dom_sf"/>
</dbReference>
<dbReference type="InterPro" id="IPR000297">
    <property type="entry name" value="PPIase_PpiC"/>
</dbReference>
<dbReference type="Gene3D" id="3.10.50.40">
    <property type="match status" value="1"/>
</dbReference>
<dbReference type="EMBL" id="CP009788">
    <property type="protein sequence ID" value="AJE03954.1"/>
    <property type="molecule type" value="Genomic_DNA"/>
</dbReference>
<dbReference type="HOGENOM" id="CLU_034646_5_3_7"/>
<dbReference type="STRING" id="345632.GPICK_11850"/>
<keyword evidence="2" id="KW-0175">Coiled coil</keyword>
<accession>A0A0B5BFN5</accession>
<dbReference type="AlphaFoldDB" id="A0A0B5BFN5"/>
<feature type="domain" description="PpiC" evidence="4">
    <location>
        <begin position="193"/>
        <end position="294"/>
    </location>
</feature>
<name>A0A0B5BFN5_9BACT</name>
<evidence type="ECO:0000313" key="6">
    <source>
        <dbReference type="Proteomes" id="UP000057609"/>
    </source>
</evidence>
<dbReference type="Gene3D" id="1.10.4030.10">
    <property type="entry name" value="Porin chaperone SurA, peptide-binding domain"/>
    <property type="match status" value="1"/>
</dbReference>
<dbReference type="SUPFAM" id="SSF109998">
    <property type="entry name" value="Triger factor/SurA peptide-binding domain-like"/>
    <property type="match status" value="1"/>
</dbReference>
<proteinExistence type="predicted"/>
<keyword evidence="1 5" id="KW-0413">Isomerase</keyword>
<evidence type="ECO:0000256" key="2">
    <source>
        <dbReference type="SAM" id="Coils"/>
    </source>
</evidence>
<gene>
    <name evidence="5" type="ORF">GPICK_11850</name>
</gene>
<dbReference type="InterPro" id="IPR046357">
    <property type="entry name" value="PPIase_dom_sf"/>
</dbReference>
<dbReference type="GO" id="GO:0003755">
    <property type="term" value="F:peptidyl-prolyl cis-trans isomerase activity"/>
    <property type="evidence" value="ECO:0007669"/>
    <property type="project" value="UniProtKB-KW"/>
</dbReference>
<feature type="chain" id="PRO_5002112651" evidence="3">
    <location>
        <begin position="29"/>
        <end position="341"/>
    </location>
</feature>
<evidence type="ECO:0000313" key="5">
    <source>
        <dbReference type="EMBL" id="AJE03954.1"/>
    </source>
</evidence>
<evidence type="ECO:0000259" key="4">
    <source>
        <dbReference type="PROSITE" id="PS50198"/>
    </source>
</evidence>
<dbReference type="Proteomes" id="UP000057609">
    <property type="component" value="Chromosome"/>
</dbReference>
<keyword evidence="1" id="KW-0697">Rotamase</keyword>
<dbReference type="RefSeq" id="WP_039743465.1">
    <property type="nucleotide sequence ID" value="NZ_CP009788.1"/>
</dbReference>